<gene>
    <name evidence="4" type="ORF">TKK_005847</name>
</gene>
<comment type="catalytic activity">
    <reaction evidence="1">
        <text>ATP + H2O = ADP + phosphate + H(+)</text>
        <dbReference type="Rhea" id="RHEA:13065"/>
        <dbReference type="ChEBI" id="CHEBI:15377"/>
        <dbReference type="ChEBI" id="CHEBI:15378"/>
        <dbReference type="ChEBI" id="CHEBI:30616"/>
        <dbReference type="ChEBI" id="CHEBI:43474"/>
        <dbReference type="ChEBI" id="CHEBI:456216"/>
        <dbReference type="EC" id="3.6.4.12"/>
    </reaction>
    <physiologicalReaction direction="left-to-right" evidence="1">
        <dbReference type="Rhea" id="RHEA:13066"/>
    </physiologicalReaction>
</comment>
<name>A0ABD2X640_9HYME</name>
<dbReference type="GO" id="GO:0003678">
    <property type="term" value="F:DNA helicase activity"/>
    <property type="evidence" value="ECO:0007669"/>
    <property type="project" value="UniProtKB-EC"/>
</dbReference>
<evidence type="ECO:0000259" key="3">
    <source>
        <dbReference type="SMART" id="SM00487"/>
    </source>
</evidence>
<organism evidence="4 5">
    <name type="scientific">Trichogramma kaykai</name>
    <dbReference type="NCBI Taxonomy" id="54128"/>
    <lineage>
        <taxon>Eukaryota</taxon>
        <taxon>Metazoa</taxon>
        <taxon>Ecdysozoa</taxon>
        <taxon>Arthropoda</taxon>
        <taxon>Hexapoda</taxon>
        <taxon>Insecta</taxon>
        <taxon>Pterygota</taxon>
        <taxon>Neoptera</taxon>
        <taxon>Endopterygota</taxon>
        <taxon>Hymenoptera</taxon>
        <taxon>Apocrita</taxon>
        <taxon>Proctotrupomorpha</taxon>
        <taxon>Chalcidoidea</taxon>
        <taxon>Trichogrammatidae</taxon>
        <taxon>Trichogramma</taxon>
    </lineage>
</organism>
<dbReference type="InterPro" id="IPR047187">
    <property type="entry name" value="SF1_C_Upf1"/>
</dbReference>
<dbReference type="SMART" id="SM00382">
    <property type="entry name" value="AAA"/>
    <property type="match status" value="1"/>
</dbReference>
<dbReference type="InterPro" id="IPR041679">
    <property type="entry name" value="DNA2/NAM7-like_C"/>
</dbReference>
<sequence>MFPDYSIFEASTIKDNEENWDLCDVKSYDPIQNIQDREVIIKPESGLSKTQKKVHRDNQRERWNKFTTNNTNTDEIMSISSDDNNSVSNTTELVDSTSNYSNSQVIYEPRYNVYVRNTLVLLSETLIKCALCNCTFENSETSIEKHLEDETHQEKIIPYIDISMNCSDDFYRKIFLNNIGISLPSFDGLDAWLNKYFVSYCYKCMKVLKQGRNGINMHLNQNSHEKCKLISYSKYFCNIFQLYVKQSFDNHQAGHFHVQLSKDLTHYGSSHDENIEEDIPEDLEFIPLRFKNIFEYKNIFIPILKAETKCRKKFIRTLKIEDLNVDWEGKPGINEKPTGKFSDPADDRALFKIKVGDEMIINRTAKPLWSMRCTVTNIDKISHEISIQLHNGVGYKPIRYPYKINPRLTTTAWWRMHQAIQQFPHIGCPNIIQCFLGLSNLNNGKEDQKMSFDVDQIVMPKNQYLNNNQVEAVKSSLKENVSLVHGPPGTGKTLTSCAIIYNMIQQQENIKILVCCPSNVAVDNIAVKLHAMNMKIVRISSLHYDYTEAIGKQFTLTQKALAKNEYLKKYYPFYREKTLKKQEYDDYDSLLQKIMTEILDESNIILSTGIGAGQEAFKNYPCDVLLIDEATQATEPETLVPISAHNVKKIILVGDHKQLGPIVLSKNASDSGYEQSLFERLIKLNVPQTQLKQQYRMAPKIAQFPSEEFYNNSLIHEVKEKDRILEKDLEEFIEHPFIIVNKIESEEKKMHTSYCNPIEGQYVLELCKKLIKNDVTPPNEIGIITPYERQRRYLSELVENIADDNERKKLQSVEIQNIDAFQGREKNIIIFSTVRANKHKTIGMDNFDTLIILVT</sequence>
<dbReference type="Pfam" id="PF13087">
    <property type="entry name" value="AAA_12"/>
    <property type="match status" value="1"/>
</dbReference>
<dbReference type="EMBL" id="JBJJXI010000050">
    <property type="protein sequence ID" value="KAL3400690.1"/>
    <property type="molecule type" value="Genomic_DNA"/>
</dbReference>
<reference evidence="4 5" key="1">
    <citation type="journal article" date="2024" name="bioRxiv">
        <title>A reference genome for Trichogramma kaykai: A tiny desert-dwelling parasitoid wasp with competing sex-ratio distorters.</title>
        <authorList>
            <person name="Culotta J."/>
            <person name="Lindsey A.R."/>
        </authorList>
    </citation>
    <scope>NUCLEOTIDE SEQUENCE [LARGE SCALE GENOMIC DNA]</scope>
    <source>
        <strain evidence="4 5">KSX58</strain>
    </source>
</reference>
<protein>
    <recommendedName>
        <fullName evidence="6">C2H2-type domain-containing protein</fullName>
    </recommendedName>
</protein>
<dbReference type="PANTHER" id="PTHR10887">
    <property type="entry name" value="DNA2/NAM7 HELICASE FAMILY"/>
    <property type="match status" value="1"/>
</dbReference>
<evidence type="ECO:0000313" key="5">
    <source>
        <dbReference type="Proteomes" id="UP001627154"/>
    </source>
</evidence>
<feature type="domain" description="AAA+ ATPase" evidence="2">
    <location>
        <begin position="478"/>
        <end position="688"/>
    </location>
</feature>
<evidence type="ECO:0000259" key="2">
    <source>
        <dbReference type="SMART" id="SM00382"/>
    </source>
</evidence>
<proteinExistence type="predicted"/>
<dbReference type="InterPro" id="IPR045055">
    <property type="entry name" value="DNA2/NAM7-like"/>
</dbReference>
<evidence type="ECO:0000256" key="1">
    <source>
        <dbReference type="ARBA" id="ARBA00048432"/>
    </source>
</evidence>
<dbReference type="PANTHER" id="PTHR10887:SF495">
    <property type="entry name" value="HELICASE SENATAXIN ISOFORM X1-RELATED"/>
    <property type="match status" value="1"/>
</dbReference>
<dbReference type="AlphaFoldDB" id="A0ABD2X640"/>
<keyword evidence="5" id="KW-1185">Reference proteome</keyword>
<feature type="domain" description="Helicase ATP-binding" evidence="3">
    <location>
        <begin position="461"/>
        <end position="676"/>
    </location>
</feature>
<comment type="caution">
    <text evidence="4">The sequence shown here is derived from an EMBL/GenBank/DDBJ whole genome shotgun (WGS) entry which is preliminary data.</text>
</comment>
<dbReference type="InterPro" id="IPR027417">
    <property type="entry name" value="P-loop_NTPase"/>
</dbReference>
<dbReference type="Pfam" id="PF13086">
    <property type="entry name" value="AAA_11"/>
    <property type="match status" value="2"/>
</dbReference>
<dbReference type="SMART" id="SM00487">
    <property type="entry name" value="DEXDc"/>
    <property type="match status" value="1"/>
</dbReference>
<dbReference type="CDD" id="cd18808">
    <property type="entry name" value="SF1_C_Upf1"/>
    <property type="match status" value="1"/>
</dbReference>
<dbReference type="InterPro" id="IPR041677">
    <property type="entry name" value="DNA2/NAM7_AAA_11"/>
</dbReference>
<dbReference type="Proteomes" id="UP001627154">
    <property type="component" value="Unassembled WGS sequence"/>
</dbReference>
<dbReference type="Gene3D" id="3.40.50.300">
    <property type="entry name" value="P-loop containing nucleotide triphosphate hydrolases"/>
    <property type="match status" value="2"/>
</dbReference>
<evidence type="ECO:0008006" key="6">
    <source>
        <dbReference type="Google" id="ProtNLM"/>
    </source>
</evidence>
<dbReference type="SUPFAM" id="SSF52540">
    <property type="entry name" value="P-loop containing nucleoside triphosphate hydrolases"/>
    <property type="match status" value="1"/>
</dbReference>
<dbReference type="InterPro" id="IPR014001">
    <property type="entry name" value="Helicase_ATP-bd"/>
</dbReference>
<evidence type="ECO:0000313" key="4">
    <source>
        <dbReference type="EMBL" id="KAL3400690.1"/>
    </source>
</evidence>
<accession>A0ABD2X640</accession>
<dbReference type="InterPro" id="IPR003593">
    <property type="entry name" value="AAA+_ATPase"/>
</dbReference>